<evidence type="ECO:0000256" key="4">
    <source>
        <dbReference type="ARBA" id="ARBA00022692"/>
    </source>
</evidence>
<evidence type="ECO:0000256" key="8">
    <source>
        <dbReference type="PROSITE-ProRule" id="PRU01360"/>
    </source>
</evidence>
<sequence length="1023" mass="112465">MGILQIIQFRGFFTLLMLCAAVFTASAQGRVISGTVTDGGDGSEMPGATILEKGTSNGTITDIDGKYQLTITGDDPVIIVSFVGFESKEIKVGAQSVINVSLDISLSELSEVVVIGYGVQQKRVATGSISKVDAKDIEGYKVPNVLSAIDGQVSGVIAGESSGQPGSSKSVFIRGISTNGDNSPLYVVDGLTVSGIDNLNPSDIESVDVLKDAASTAIYGARAANGVIIITTKKGKDGTGVLSYEGFTSFSNPWKMPEMLNSEQYIELTREKFANSNRTAALDALGFPNAGDATANTNWMDVITDQATMINHRLTATLNNSYISLDYWDQQGVIGGDKSNYKRYAIRLNSTKKVNDYFTVGQNFYLNRTENQNLGVNNAFGTMVADAFAYDPTTDVYDADAEYGFAQSKWVQKEYINPLSRLFLADNSGHADQIQGNAYIKFEPIKGLTFQSDLGIDFSWYDYRSFTPDYNYHPSFFSVNNSISQGYGFGQRIQFENYANYTKDLGNHSLNVVLGTSYLGSEFRTAGGSTLNIPDAAKFNDQFQYIDAGQDTSDLAFGRASVDYRLLSYYGRVIYDYRDKYLFSVTLRRDGSSRFGANNRWGFFPSMSAGWVISDENFFPTSPISFLKIRSSWGVNGNDRIGDLGYSSQVVNAFSYALGVDHALNRGSALATVPNPNLKWEESVQFDVGLEIKLFNDQLSAEFDYYVKTTRDLLGNEIVPGYLGVTDFPLSNLGEIQNKGLEASVAYKQRIGGLTLNTRLNYTTFKNTVNEVPGSSTYINGWSWPVRNAAITRMSEGEPVGHFVGYKTLGIFQSEADVFSHLSSSGDVLQPDASPGDLIFADVNKDGVINTDDITSIGSPWPDHILGLSFSANYKGFDFSALFSTQIGHDIFRTYERSDITFTNYQTFWLDRWTEENRSTKYPRLVSNDPNGNQRPSDFYVEDGSFLRLRNIQIGYNIPASILEKIKLTGVRVYLSGNNLLTVTNYTGFDPEIGTNGWILDSGIDKGYYPSNKTIGAGVKITM</sequence>
<dbReference type="EMBL" id="JBIPKE010000012">
    <property type="protein sequence ID" value="MFH6982494.1"/>
    <property type="molecule type" value="Genomic_DNA"/>
</dbReference>
<dbReference type="Proteomes" id="UP001610063">
    <property type="component" value="Unassembled WGS sequence"/>
</dbReference>
<reference evidence="13 14" key="1">
    <citation type="journal article" date="2013" name="Int. J. Syst. Evol. Microbiol.">
        <title>Marinoscillum luteum sp. nov., isolated from marine sediment.</title>
        <authorList>
            <person name="Cha I.T."/>
            <person name="Park S.J."/>
            <person name="Kim S.J."/>
            <person name="Kim J.G."/>
            <person name="Jung M.Y."/>
            <person name="Shin K.S."/>
            <person name="Kwon K.K."/>
            <person name="Yang S.H."/>
            <person name="Seo Y.S."/>
            <person name="Rhee S.K."/>
        </authorList>
    </citation>
    <scope>NUCLEOTIDE SEQUENCE [LARGE SCALE GENOMIC DNA]</scope>
    <source>
        <strain evidence="13 14">KCTC 23939</strain>
    </source>
</reference>
<comment type="subcellular location">
    <subcellularLocation>
        <location evidence="1 8">Cell outer membrane</location>
        <topology evidence="1 8">Multi-pass membrane protein</topology>
    </subcellularLocation>
</comment>
<feature type="signal peptide" evidence="10">
    <location>
        <begin position="1"/>
        <end position="27"/>
    </location>
</feature>
<keyword evidence="5 9" id="KW-0798">TonB box</keyword>
<dbReference type="InterPro" id="IPR008969">
    <property type="entry name" value="CarboxyPept-like_regulatory"/>
</dbReference>
<feature type="domain" description="TonB-dependent receptor-like beta-barrel" evidence="11">
    <location>
        <begin position="434"/>
        <end position="980"/>
    </location>
</feature>
<evidence type="ECO:0000256" key="5">
    <source>
        <dbReference type="ARBA" id="ARBA00023077"/>
    </source>
</evidence>
<dbReference type="SUPFAM" id="SSF49464">
    <property type="entry name" value="Carboxypeptidase regulatory domain-like"/>
    <property type="match status" value="1"/>
</dbReference>
<dbReference type="InterPro" id="IPR036942">
    <property type="entry name" value="Beta-barrel_TonB_sf"/>
</dbReference>
<feature type="chain" id="PRO_5046088324" evidence="10">
    <location>
        <begin position="28"/>
        <end position="1023"/>
    </location>
</feature>
<comment type="caution">
    <text evidence="13">The sequence shown here is derived from an EMBL/GenBank/DDBJ whole genome shotgun (WGS) entry which is preliminary data.</text>
</comment>
<dbReference type="PROSITE" id="PS00018">
    <property type="entry name" value="EF_HAND_1"/>
    <property type="match status" value="1"/>
</dbReference>
<proteinExistence type="inferred from homology"/>
<keyword evidence="14" id="KW-1185">Reference proteome</keyword>
<keyword evidence="10" id="KW-0732">Signal</keyword>
<dbReference type="InterPro" id="IPR039426">
    <property type="entry name" value="TonB-dep_rcpt-like"/>
</dbReference>
<keyword evidence="3 8" id="KW-1134">Transmembrane beta strand</keyword>
<dbReference type="InterPro" id="IPR023997">
    <property type="entry name" value="TonB-dep_OMP_SusC/RagA_CS"/>
</dbReference>
<dbReference type="InterPro" id="IPR023996">
    <property type="entry name" value="TonB-dep_OMP_SusC/RagA"/>
</dbReference>
<dbReference type="Gene3D" id="2.170.130.10">
    <property type="entry name" value="TonB-dependent receptor, plug domain"/>
    <property type="match status" value="1"/>
</dbReference>
<gene>
    <name evidence="13" type="ORF">ACHKAR_03545</name>
</gene>
<comment type="similarity">
    <text evidence="8 9">Belongs to the TonB-dependent receptor family.</text>
</comment>
<keyword evidence="6 8" id="KW-0472">Membrane</keyword>
<keyword evidence="2 8" id="KW-0813">Transport</keyword>
<evidence type="ECO:0000256" key="3">
    <source>
        <dbReference type="ARBA" id="ARBA00022452"/>
    </source>
</evidence>
<dbReference type="RefSeq" id="WP_395416190.1">
    <property type="nucleotide sequence ID" value="NZ_JBIPKE010000012.1"/>
</dbReference>
<feature type="domain" description="TonB-dependent receptor plug" evidence="12">
    <location>
        <begin position="122"/>
        <end position="227"/>
    </location>
</feature>
<evidence type="ECO:0000256" key="9">
    <source>
        <dbReference type="RuleBase" id="RU003357"/>
    </source>
</evidence>
<organism evidence="13 14">
    <name type="scientific">Marinoscillum luteum</name>
    <dbReference type="NCBI Taxonomy" id="861051"/>
    <lineage>
        <taxon>Bacteria</taxon>
        <taxon>Pseudomonadati</taxon>
        <taxon>Bacteroidota</taxon>
        <taxon>Cytophagia</taxon>
        <taxon>Cytophagales</taxon>
        <taxon>Reichenbachiellaceae</taxon>
        <taxon>Marinoscillum</taxon>
    </lineage>
</organism>
<evidence type="ECO:0000256" key="6">
    <source>
        <dbReference type="ARBA" id="ARBA00023136"/>
    </source>
</evidence>
<evidence type="ECO:0000256" key="1">
    <source>
        <dbReference type="ARBA" id="ARBA00004571"/>
    </source>
</evidence>
<keyword evidence="4 8" id="KW-0812">Transmembrane</keyword>
<dbReference type="NCBIfam" id="TIGR04057">
    <property type="entry name" value="SusC_RagA_signa"/>
    <property type="match status" value="1"/>
</dbReference>
<dbReference type="Pfam" id="PF00593">
    <property type="entry name" value="TonB_dep_Rec_b-barrel"/>
    <property type="match status" value="1"/>
</dbReference>
<dbReference type="InterPro" id="IPR012910">
    <property type="entry name" value="Plug_dom"/>
</dbReference>
<protein>
    <submittedName>
        <fullName evidence="13">SusC/RagA family TonB-linked outer membrane protein</fullName>
    </submittedName>
</protein>
<evidence type="ECO:0000313" key="13">
    <source>
        <dbReference type="EMBL" id="MFH6982494.1"/>
    </source>
</evidence>
<dbReference type="SUPFAM" id="SSF56935">
    <property type="entry name" value="Porins"/>
    <property type="match status" value="1"/>
</dbReference>
<dbReference type="Gene3D" id="2.40.170.20">
    <property type="entry name" value="TonB-dependent receptor, beta-barrel domain"/>
    <property type="match status" value="1"/>
</dbReference>
<dbReference type="PROSITE" id="PS52016">
    <property type="entry name" value="TONB_DEPENDENT_REC_3"/>
    <property type="match status" value="1"/>
</dbReference>
<dbReference type="Gene3D" id="2.60.40.1120">
    <property type="entry name" value="Carboxypeptidase-like, regulatory domain"/>
    <property type="match status" value="1"/>
</dbReference>
<evidence type="ECO:0000259" key="12">
    <source>
        <dbReference type="Pfam" id="PF07715"/>
    </source>
</evidence>
<dbReference type="InterPro" id="IPR037066">
    <property type="entry name" value="Plug_dom_sf"/>
</dbReference>
<evidence type="ECO:0000313" key="14">
    <source>
        <dbReference type="Proteomes" id="UP001610063"/>
    </source>
</evidence>
<evidence type="ECO:0000259" key="11">
    <source>
        <dbReference type="Pfam" id="PF00593"/>
    </source>
</evidence>
<keyword evidence="7 8" id="KW-0998">Cell outer membrane</keyword>
<evidence type="ECO:0000256" key="7">
    <source>
        <dbReference type="ARBA" id="ARBA00023237"/>
    </source>
</evidence>
<dbReference type="InterPro" id="IPR000531">
    <property type="entry name" value="Beta-barrel_TonB"/>
</dbReference>
<name>A0ABW7N6Z8_9BACT</name>
<evidence type="ECO:0000256" key="10">
    <source>
        <dbReference type="SAM" id="SignalP"/>
    </source>
</evidence>
<accession>A0ABW7N6Z8</accession>
<dbReference type="Pfam" id="PF13715">
    <property type="entry name" value="CarbopepD_reg_2"/>
    <property type="match status" value="1"/>
</dbReference>
<dbReference type="NCBIfam" id="TIGR04056">
    <property type="entry name" value="OMP_RagA_SusC"/>
    <property type="match status" value="1"/>
</dbReference>
<evidence type="ECO:0000256" key="2">
    <source>
        <dbReference type="ARBA" id="ARBA00022448"/>
    </source>
</evidence>
<dbReference type="InterPro" id="IPR018247">
    <property type="entry name" value="EF_Hand_1_Ca_BS"/>
</dbReference>
<dbReference type="Pfam" id="PF07715">
    <property type="entry name" value="Plug"/>
    <property type="match status" value="1"/>
</dbReference>